<protein>
    <submittedName>
        <fullName evidence="2">Uncharacterized protein</fullName>
    </submittedName>
</protein>
<sequence length="284" mass="30936">MRDEMTFVERLQNDLRDVRWPEPAVLRARAHRRRRRAMVGAATAVLVLAGGPMIVGMRLVTPPTSALQSQASSPTAAGIPHEALVQPGDLATKTDPPLGQAGLGEPVQIDQMLLVCLRSQGRTTYWETSRYSRSQTLLRAPAGTEPGPTDVVFSQDVYRLASDRAAGFFGRLDALLAPCANWRSKGDVQWGDRIAPAEAEHRWEVADRDFAGDEAMLIRHTVTGTQNLDTGESRGPARPETRVVLRVGDLVTVLRLGRDGTESELRRIATVAADRLCAAANPVC</sequence>
<comment type="caution">
    <text evidence="2">The sequence shown here is derived from an EMBL/GenBank/DDBJ whole genome shotgun (WGS) entry which is preliminary data.</text>
</comment>
<evidence type="ECO:0000256" key="1">
    <source>
        <dbReference type="SAM" id="Phobius"/>
    </source>
</evidence>
<feature type="transmembrane region" description="Helical" evidence="1">
    <location>
        <begin position="37"/>
        <end position="60"/>
    </location>
</feature>
<dbReference type="Proteomes" id="UP000608890">
    <property type="component" value="Unassembled WGS sequence"/>
</dbReference>
<organism evidence="2 3">
    <name type="scientific">Micromonospora sonchi</name>
    <dbReference type="NCBI Taxonomy" id="1763543"/>
    <lineage>
        <taxon>Bacteria</taxon>
        <taxon>Bacillati</taxon>
        <taxon>Actinomycetota</taxon>
        <taxon>Actinomycetes</taxon>
        <taxon>Micromonosporales</taxon>
        <taxon>Micromonosporaceae</taxon>
        <taxon>Micromonospora</taxon>
    </lineage>
</organism>
<dbReference type="AlphaFoldDB" id="A0A917U8K1"/>
<keyword evidence="1" id="KW-0812">Transmembrane</keyword>
<accession>A0A917U8K1</accession>
<keyword evidence="1" id="KW-1133">Transmembrane helix</keyword>
<name>A0A917U8K1_9ACTN</name>
<evidence type="ECO:0000313" key="2">
    <source>
        <dbReference type="EMBL" id="GGM62663.1"/>
    </source>
</evidence>
<gene>
    <name evidence="2" type="ORF">GCM10011608_54780</name>
</gene>
<dbReference type="RefSeq" id="WP_189049440.1">
    <property type="nucleotide sequence ID" value="NZ_BMNB01000038.1"/>
</dbReference>
<dbReference type="EMBL" id="BMNB01000038">
    <property type="protein sequence ID" value="GGM62663.1"/>
    <property type="molecule type" value="Genomic_DNA"/>
</dbReference>
<evidence type="ECO:0000313" key="3">
    <source>
        <dbReference type="Proteomes" id="UP000608890"/>
    </source>
</evidence>
<reference evidence="2" key="2">
    <citation type="submission" date="2020-09" db="EMBL/GenBank/DDBJ databases">
        <authorList>
            <person name="Sun Q."/>
            <person name="Zhou Y."/>
        </authorList>
    </citation>
    <scope>NUCLEOTIDE SEQUENCE</scope>
    <source>
        <strain evidence="2">CGMCC 4.7312</strain>
    </source>
</reference>
<keyword evidence="3" id="KW-1185">Reference proteome</keyword>
<reference evidence="2" key="1">
    <citation type="journal article" date="2014" name="Int. J. Syst. Evol. Microbiol.">
        <title>Complete genome sequence of Corynebacterium casei LMG S-19264T (=DSM 44701T), isolated from a smear-ripened cheese.</title>
        <authorList>
            <consortium name="US DOE Joint Genome Institute (JGI-PGF)"/>
            <person name="Walter F."/>
            <person name="Albersmeier A."/>
            <person name="Kalinowski J."/>
            <person name="Ruckert C."/>
        </authorList>
    </citation>
    <scope>NUCLEOTIDE SEQUENCE</scope>
    <source>
        <strain evidence="2">CGMCC 4.7312</strain>
    </source>
</reference>
<proteinExistence type="predicted"/>
<keyword evidence="1" id="KW-0472">Membrane</keyword>